<proteinExistence type="predicted"/>
<reference evidence="1 2" key="2">
    <citation type="journal article" date="2010" name="J. Bacteriol.">
        <title>Complete genome sequence of the photosynthetic purple nonsulfur bacterium Rhodobacter capsulatus SB 1003.</title>
        <authorList>
            <person name="Strnad H."/>
            <person name="Lapidus A."/>
            <person name="Paces J."/>
            <person name="Ulbrich P."/>
            <person name="Vlcek C."/>
            <person name="Paces V."/>
            <person name="Haselkorn R."/>
        </authorList>
    </citation>
    <scope>NUCLEOTIDE SEQUENCE [LARGE SCALE GENOMIC DNA]</scope>
    <source>
        <strain evidence="2">ATCC BAA-309 / NBRC 16581 / SB1003</strain>
    </source>
</reference>
<dbReference type="KEGG" id="rcp:RCAP_rcc02924"/>
<dbReference type="Proteomes" id="UP000002361">
    <property type="component" value="Chromosome"/>
</dbReference>
<dbReference type="EMBL" id="CP001312">
    <property type="protein sequence ID" value="ADE86651.1"/>
    <property type="molecule type" value="Genomic_DNA"/>
</dbReference>
<keyword evidence="2" id="KW-1185">Reference proteome</keyword>
<accession>D5APT2</accession>
<protein>
    <submittedName>
        <fullName evidence="1">Uncharacterized protein</fullName>
    </submittedName>
</protein>
<dbReference type="HOGENOM" id="CLU_2331784_0_0_5"/>
<dbReference type="STRING" id="272942.RCAP_rcc02924"/>
<evidence type="ECO:0000313" key="2">
    <source>
        <dbReference type="Proteomes" id="UP000002361"/>
    </source>
</evidence>
<reference key="1">
    <citation type="submission" date="2008-12" db="EMBL/GenBank/DDBJ databases">
        <title>Complete genome sequence of Rhodobacter capsulatus SB1003.</title>
        <authorList>
            <person name="Strnad H."/>
            <person name="Lapidus A."/>
            <person name="Vlcek C."/>
            <person name="Ulbrich P."/>
            <person name="Paces J."/>
            <person name="Maltsev N."/>
            <person name="Kumar V."/>
            <person name="Kogan Y."/>
            <person name="Milgram A."/>
            <person name="Rebrekov D."/>
            <person name="Mazur M."/>
            <person name="Cox R."/>
            <person name="Kyrpides N."/>
            <person name="Kolar M."/>
            <person name="Sachova J."/>
            <person name="Ridl J."/>
            <person name="Ivanova N."/>
            <person name="Kapatral V."/>
            <person name="Los T."/>
            <person name="Lykidis A."/>
            <person name="Mikhailova N."/>
            <person name="Reznik G."/>
            <person name="Vasieva O."/>
            <person name="Fonstein M."/>
            <person name="Paces V."/>
            <person name="Haselkorn R."/>
        </authorList>
    </citation>
    <scope>NUCLEOTIDE SEQUENCE</scope>
    <source>
        <strain>SB1003</strain>
    </source>
</reference>
<organism evidence="1 2">
    <name type="scientific">Rhodobacter capsulatus (strain ATCC BAA-309 / NBRC 16581 / SB1003)</name>
    <dbReference type="NCBI Taxonomy" id="272942"/>
    <lineage>
        <taxon>Bacteria</taxon>
        <taxon>Pseudomonadati</taxon>
        <taxon>Pseudomonadota</taxon>
        <taxon>Alphaproteobacteria</taxon>
        <taxon>Rhodobacterales</taxon>
        <taxon>Rhodobacter group</taxon>
        <taxon>Rhodobacter</taxon>
    </lineage>
</organism>
<evidence type="ECO:0000313" key="1">
    <source>
        <dbReference type="EMBL" id="ADE86651.1"/>
    </source>
</evidence>
<gene>
    <name evidence="1" type="ordered locus">RCAP_rcc02924</name>
</gene>
<name>D5APT2_RHOCB</name>
<dbReference type="AlphaFoldDB" id="D5APT2"/>
<sequence length="98" mass="11557">MCPDLDLLFQDLHRQRTKGEPLVQIRRGEWARKDHYYNAYQGREYAFAKPNPALEMLTMALQPVLGADIKSIRMLRDLMKVDPEMLEMALGVLFYWKV</sequence>